<comment type="caution">
    <text evidence="6">The sequence shown here is derived from an EMBL/GenBank/DDBJ whole genome shotgun (WGS) entry which is preliminary data.</text>
</comment>
<dbReference type="PRINTS" id="PR00368">
    <property type="entry name" value="FADPNR"/>
</dbReference>
<accession>A0ABV1JEW3</accession>
<dbReference type="Gene3D" id="3.90.700.10">
    <property type="entry name" value="Succinate dehydrogenase/fumarate reductase flavoprotein, catalytic domain"/>
    <property type="match status" value="1"/>
</dbReference>
<evidence type="ECO:0000256" key="1">
    <source>
        <dbReference type="ARBA" id="ARBA00001974"/>
    </source>
</evidence>
<evidence type="ECO:0000313" key="6">
    <source>
        <dbReference type="EMBL" id="MEQ3363628.1"/>
    </source>
</evidence>
<dbReference type="SUPFAM" id="SSF51905">
    <property type="entry name" value="FAD/NAD(P)-binding domain"/>
    <property type="match status" value="1"/>
</dbReference>
<proteinExistence type="predicted"/>
<dbReference type="Pfam" id="PF00890">
    <property type="entry name" value="FAD_binding_2"/>
    <property type="match status" value="1"/>
</dbReference>
<organism evidence="6 7">
    <name type="scientific">Raoultibacter massiliensis</name>
    <dbReference type="NCBI Taxonomy" id="1852371"/>
    <lineage>
        <taxon>Bacteria</taxon>
        <taxon>Bacillati</taxon>
        <taxon>Actinomycetota</taxon>
        <taxon>Coriobacteriia</taxon>
        <taxon>Eggerthellales</taxon>
        <taxon>Eggerthellaceae</taxon>
        <taxon>Raoultibacter</taxon>
    </lineage>
</organism>
<evidence type="ECO:0000256" key="2">
    <source>
        <dbReference type="ARBA" id="ARBA00022630"/>
    </source>
</evidence>
<dbReference type="RefSeq" id="WP_281255968.1">
    <property type="nucleotide sequence ID" value="NZ_JBBNOP010000010.1"/>
</dbReference>
<dbReference type="PANTHER" id="PTHR43400:SF7">
    <property type="entry name" value="FAD-DEPENDENT OXIDOREDUCTASE 2 FAD BINDING DOMAIN-CONTAINING PROTEIN"/>
    <property type="match status" value="1"/>
</dbReference>
<dbReference type="InterPro" id="IPR019546">
    <property type="entry name" value="TAT_signal_bac_arc"/>
</dbReference>
<reference evidence="6 7" key="1">
    <citation type="submission" date="2024-04" db="EMBL/GenBank/DDBJ databases">
        <title>Human intestinal bacterial collection.</title>
        <authorList>
            <person name="Pauvert C."/>
            <person name="Hitch T.C.A."/>
            <person name="Clavel T."/>
        </authorList>
    </citation>
    <scope>NUCLEOTIDE SEQUENCE [LARGE SCALE GENOMIC DNA]</scope>
    <source>
        <strain evidence="6 7">CLA-KB-H42</strain>
    </source>
</reference>
<keyword evidence="2" id="KW-0285">Flavoprotein</keyword>
<gene>
    <name evidence="6" type="ORF">AAA083_11650</name>
</gene>
<dbReference type="InterPro" id="IPR027477">
    <property type="entry name" value="Succ_DH/fumarate_Rdtase_cat_sf"/>
</dbReference>
<protein>
    <submittedName>
        <fullName evidence="6">FAD-dependent oxidoreductase</fullName>
    </submittedName>
</protein>
<sequence>MGGSSTDLTRRKFMKGVAVGAASLAGAAALSSCANGEPAGGEAKGGSSDVTWDESYDIVVIGAGAAGFAAALTAAEADADASIVVFEKAGQVGGNSAVSGGNYGAPGTPLQLKQGETDEAFKGDSPDLYYNEKRKLGEYRSDPKLTRVFADNALEGYEWLTSLGIEFNKVGTYEKPIALPENPQGMYFHSIYNMRFADGQWIGAMTKGRHHKGSVYKEMTEGGANIAAMSDAADSHPNITIRTNSEVTEILREGVLAGDVIGVVVGGKNIEAKRGVVLASGGYSANAEMCAKYDSRLSVDGRNTGVDSVTGDSLICAVDIGADTMNMDFIQIRMARSGINYGCELLLEKQGTYIDIDPDGNRFWKEVTDSQAYRSARLTELYELGFIDWWSISDSSAIEANEVEQEALEKAFKEGSVVQCDTLDDLAKTVGVSVDKLQETIDRFNGFVDSGIDDDFGQESKFLKWKIETPPYYAVPRTYYRQHTCGGVCTDENAQVIDRRGEPIPRFYAAGEAMGGVHGTERNGGCGWTECIVFGRLAGKALAQAEPRS</sequence>
<evidence type="ECO:0000259" key="5">
    <source>
        <dbReference type="Pfam" id="PF00890"/>
    </source>
</evidence>
<dbReference type="PANTHER" id="PTHR43400">
    <property type="entry name" value="FUMARATE REDUCTASE"/>
    <property type="match status" value="1"/>
</dbReference>
<keyword evidence="4" id="KW-0560">Oxidoreductase</keyword>
<dbReference type="EMBL" id="JBBNOP010000010">
    <property type="protein sequence ID" value="MEQ3363628.1"/>
    <property type="molecule type" value="Genomic_DNA"/>
</dbReference>
<evidence type="ECO:0000313" key="7">
    <source>
        <dbReference type="Proteomes" id="UP001487305"/>
    </source>
</evidence>
<dbReference type="PROSITE" id="PS51318">
    <property type="entry name" value="TAT"/>
    <property type="match status" value="1"/>
</dbReference>
<keyword evidence="7" id="KW-1185">Reference proteome</keyword>
<dbReference type="PRINTS" id="PR00469">
    <property type="entry name" value="PNDRDTASEII"/>
</dbReference>
<name>A0ABV1JEW3_9ACTN</name>
<dbReference type="Proteomes" id="UP001487305">
    <property type="component" value="Unassembled WGS sequence"/>
</dbReference>
<dbReference type="NCBIfam" id="TIGR01409">
    <property type="entry name" value="TAT_signal_seq"/>
    <property type="match status" value="1"/>
</dbReference>
<dbReference type="InterPro" id="IPR006311">
    <property type="entry name" value="TAT_signal"/>
</dbReference>
<dbReference type="InterPro" id="IPR050315">
    <property type="entry name" value="FAD-oxidoreductase_2"/>
</dbReference>
<evidence type="ECO:0000256" key="3">
    <source>
        <dbReference type="ARBA" id="ARBA00022827"/>
    </source>
</evidence>
<keyword evidence="3" id="KW-0274">FAD</keyword>
<feature type="domain" description="FAD-dependent oxidoreductase 2 FAD-binding" evidence="5">
    <location>
        <begin position="57"/>
        <end position="527"/>
    </location>
</feature>
<evidence type="ECO:0000256" key="4">
    <source>
        <dbReference type="ARBA" id="ARBA00023002"/>
    </source>
</evidence>
<dbReference type="InterPro" id="IPR003953">
    <property type="entry name" value="FAD-dep_OxRdtase_2_FAD-bd"/>
</dbReference>
<comment type="cofactor">
    <cofactor evidence="1">
        <name>FAD</name>
        <dbReference type="ChEBI" id="CHEBI:57692"/>
    </cofactor>
</comment>
<dbReference type="Gene3D" id="3.50.50.60">
    <property type="entry name" value="FAD/NAD(P)-binding domain"/>
    <property type="match status" value="1"/>
</dbReference>
<dbReference type="SUPFAM" id="SSF56425">
    <property type="entry name" value="Succinate dehydrogenase/fumarate reductase flavoprotein, catalytic domain"/>
    <property type="match status" value="1"/>
</dbReference>
<dbReference type="InterPro" id="IPR036188">
    <property type="entry name" value="FAD/NAD-bd_sf"/>
</dbReference>